<feature type="domain" description="Restriction endonuclease type II NgoFVII C-terminal B3-like DNA-binding" evidence="2">
    <location>
        <begin position="204"/>
        <end position="345"/>
    </location>
</feature>
<evidence type="ECO:0000313" key="4">
    <source>
        <dbReference type="Proteomes" id="UP000501316"/>
    </source>
</evidence>
<dbReference type="EMBL" id="CP046051">
    <property type="protein sequence ID" value="QKN23215.1"/>
    <property type="molecule type" value="Genomic_DNA"/>
</dbReference>
<dbReference type="GO" id="GO:0004519">
    <property type="term" value="F:endonuclease activity"/>
    <property type="evidence" value="ECO:0007669"/>
    <property type="project" value="UniProtKB-KW"/>
</dbReference>
<dbReference type="REBASE" id="397846">
    <property type="entry name" value="R1.Rba19010ORF1165P"/>
</dbReference>
<organism evidence="3 4">
    <name type="scientific">Caproicibacterium lactatifermentans</name>
    <dbReference type="NCBI Taxonomy" id="2666138"/>
    <lineage>
        <taxon>Bacteria</taxon>
        <taxon>Bacillati</taxon>
        <taxon>Bacillota</taxon>
        <taxon>Clostridia</taxon>
        <taxon>Eubacteriales</taxon>
        <taxon>Oscillospiraceae</taxon>
        <taxon>Caproicibacterium</taxon>
    </lineage>
</organism>
<evidence type="ECO:0000259" key="1">
    <source>
        <dbReference type="Pfam" id="PF09565"/>
    </source>
</evidence>
<keyword evidence="3" id="KW-0378">Hydrolase</keyword>
<dbReference type="RefSeq" id="WP_174192742.1">
    <property type="nucleotide sequence ID" value="NZ_CP046051.1"/>
</dbReference>
<dbReference type="KEGG" id="clf:GJQ69_01145"/>
<proteinExistence type="predicted"/>
<evidence type="ECO:0000313" key="3">
    <source>
        <dbReference type="EMBL" id="QKN23215.1"/>
    </source>
</evidence>
<dbReference type="Gene3D" id="3.30.870.10">
    <property type="entry name" value="Endonuclease Chain A"/>
    <property type="match status" value="1"/>
</dbReference>
<name>A0A859DP35_9FIRM</name>
<dbReference type="SUPFAM" id="SSF56024">
    <property type="entry name" value="Phospholipase D/nuclease"/>
    <property type="match status" value="1"/>
</dbReference>
<accession>A0A859DP35</accession>
<feature type="domain" description="Restriction endonuclease type II NgoFVII N-terminal" evidence="1">
    <location>
        <begin position="19"/>
        <end position="175"/>
    </location>
</feature>
<sequence>MKLLYSNILPLGTEPEQTTITNCFCEQIADCSGVDIAVGYVSKASLEELDTLIFKYGIGYVNLVIGMYYVEGMPEGIYRTAIALDEKWRAAGVGEIRIVKAFKYHGKLYVFHKNGDVKSAIIGSANLGVIKIEANNRRQYEVSSLTTETSECQEILELVRKLQDNRCSANIADIIDMPIIREVNTSLTGVDTVTQVPQAEVVIYAHHKTEVSFILPIKVPAFDERHMDDGKHYTKSNLNVSYAAPRSARKSRDWYETQFTVNKSITLLPGYPKKNVAFYVITDDGYTFKAHTTSDGNKQFSAVGDELILGRWIKGRLAAAGLVSPVNDTQLDRDRRGMITKEMLAAYGCDTLVLTKTDQKMEDEDGSLLDVWFLSFESAKREEVDE</sequence>
<dbReference type="Pfam" id="PF09565">
    <property type="entry name" value="RE_NgoFVII"/>
    <property type="match status" value="1"/>
</dbReference>
<dbReference type="Pfam" id="PF20731">
    <property type="entry name" value="RE_NgoFVII_C"/>
    <property type="match status" value="1"/>
</dbReference>
<dbReference type="Proteomes" id="UP000501316">
    <property type="component" value="Chromosome"/>
</dbReference>
<gene>
    <name evidence="3" type="ORF">GJQ69_01145</name>
</gene>
<dbReference type="InterPro" id="IPR019065">
    <property type="entry name" value="RE_NgoFVII_N"/>
</dbReference>
<keyword evidence="3" id="KW-0540">Nuclease</keyword>
<protein>
    <submittedName>
        <fullName evidence="3">NgoFVII family restriction endonuclease</fullName>
    </submittedName>
</protein>
<dbReference type="AlphaFoldDB" id="A0A859DP35"/>
<evidence type="ECO:0000259" key="2">
    <source>
        <dbReference type="Pfam" id="PF20731"/>
    </source>
</evidence>
<reference evidence="3 4" key="1">
    <citation type="submission" date="2019-11" db="EMBL/GenBank/DDBJ databases">
        <authorList>
            <person name="Ren C."/>
            <person name="Wang H."/>
            <person name="Xu Y."/>
        </authorList>
    </citation>
    <scope>NUCLEOTIDE SEQUENCE [LARGE SCALE GENOMIC DNA]</scope>
    <source>
        <strain evidence="3 4">LBM 19010</strain>
    </source>
</reference>
<keyword evidence="3" id="KW-0255">Endonuclease</keyword>
<dbReference type="InterPro" id="IPR048923">
    <property type="entry name" value="RE_NgoFVII_C"/>
</dbReference>